<gene>
    <name evidence="2" type="ORF">SAMN05216463_1544</name>
</gene>
<evidence type="ECO:0000313" key="3">
    <source>
        <dbReference type="Proteomes" id="UP000184130"/>
    </source>
</evidence>
<protein>
    <submittedName>
        <fullName evidence="2">Putative toxin-antitoxin system toxin component, PIN family</fullName>
    </submittedName>
</protein>
<dbReference type="RefSeq" id="WP_028903528.1">
    <property type="nucleotide sequence ID" value="NZ_FRBD01000054.1"/>
</dbReference>
<evidence type="ECO:0000259" key="1">
    <source>
        <dbReference type="Pfam" id="PF13470"/>
    </source>
</evidence>
<evidence type="ECO:0000313" key="2">
    <source>
        <dbReference type="EMBL" id="SHL28599.1"/>
    </source>
</evidence>
<dbReference type="InterPro" id="IPR002716">
    <property type="entry name" value="PIN_dom"/>
</dbReference>
<dbReference type="PANTHER" id="PTHR34610">
    <property type="entry name" value="SSL7007 PROTEIN"/>
    <property type="match status" value="1"/>
</dbReference>
<dbReference type="Proteomes" id="UP000184130">
    <property type="component" value="Unassembled WGS sequence"/>
</dbReference>
<dbReference type="Gene3D" id="3.40.50.1010">
    <property type="entry name" value="5'-nuclease"/>
    <property type="match status" value="1"/>
</dbReference>
<sequence length="135" mass="15776">MMNIVLDTNCLLMSLSRRSQYYPVWRDFVDGKYTLCVTNEILAEYEEILTQKVGPQIASNIIQALLDLPNTRMVQVYYHLRLITADPDDDKFVDCAFKANAKYIVTQDHHYDVLRNTPFPKIEVIDIDEFLSILR</sequence>
<feature type="domain" description="PIN" evidence="1">
    <location>
        <begin position="4"/>
        <end position="110"/>
    </location>
</feature>
<dbReference type="NCBIfam" id="TIGR00305">
    <property type="entry name" value="putative toxin-antitoxin system toxin component, PIN family"/>
    <property type="match status" value="1"/>
</dbReference>
<accession>A0A1M6ZE24</accession>
<proteinExistence type="predicted"/>
<dbReference type="InterPro" id="IPR002850">
    <property type="entry name" value="PIN_toxin-like"/>
</dbReference>
<reference evidence="2 3" key="1">
    <citation type="submission" date="2016-11" db="EMBL/GenBank/DDBJ databases">
        <authorList>
            <person name="Jaros S."/>
            <person name="Januszkiewicz K."/>
            <person name="Wedrychowicz H."/>
        </authorList>
    </citation>
    <scope>NUCLEOTIDE SEQUENCE [LARGE SCALE GENOMIC DNA]</scope>
    <source>
        <strain evidence="2 3">KHT3</strain>
    </source>
</reference>
<dbReference type="Pfam" id="PF13470">
    <property type="entry name" value="PIN_3"/>
    <property type="match status" value="1"/>
</dbReference>
<dbReference type="SUPFAM" id="SSF88723">
    <property type="entry name" value="PIN domain-like"/>
    <property type="match status" value="1"/>
</dbReference>
<dbReference type="AlphaFoldDB" id="A0A1M6ZE24"/>
<name>A0A1M6ZE24_XYLRU</name>
<dbReference type="PANTHER" id="PTHR34610:SF3">
    <property type="entry name" value="SSL7007 PROTEIN"/>
    <property type="match status" value="1"/>
</dbReference>
<organism evidence="2 3">
    <name type="scientific">Xylanibacter ruminicola</name>
    <name type="common">Prevotella ruminicola</name>
    <dbReference type="NCBI Taxonomy" id="839"/>
    <lineage>
        <taxon>Bacteria</taxon>
        <taxon>Pseudomonadati</taxon>
        <taxon>Bacteroidota</taxon>
        <taxon>Bacteroidia</taxon>
        <taxon>Bacteroidales</taxon>
        <taxon>Prevotellaceae</taxon>
        <taxon>Xylanibacter</taxon>
    </lineage>
</organism>
<dbReference type="InterPro" id="IPR029060">
    <property type="entry name" value="PIN-like_dom_sf"/>
</dbReference>
<dbReference type="EMBL" id="FRBD01000054">
    <property type="protein sequence ID" value="SHL28599.1"/>
    <property type="molecule type" value="Genomic_DNA"/>
</dbReference>